<organism evidence="4 5">
    <name type="scientific">Schizophyllum amplum</name>
    <dbReference type="NCBI Taxonomy" id="97359"/>
    <lineage>
        <taxon>Eukaryota</taxon>
        <taxon>Fungi</taxon>
        <taxon>Dikarya</taxon>
        <taxon>Basidiomycota</taxon>
        <taxon>Agaricomycotina</taxon>
        <taxon>Agaricomycetes</taxon>
        <taxon>Agaricomycetidae</taxon>
        <taxon>Agaricales</taxon>
        <taxon>Schizophyllaceae</taxon>
        <taxon>Schizophyllum</taxon>
    </lineage>
</organism>
<dbReference type="CDD" id="cd04657">
    <property type="entry name" value="Piwi_ago-like"/>
    <property type="match status" value="1"/>
</dbReference>
<feature type="compositionally biased region" description="Gly residues" evidence="1">
    <location>
        <begin position="32"/>
        <end position="44"/>
    </location>
</feature>
<dbReference type="PROSITE" id="PS50822">
    <property type="entry name" value="PIWI"/>
    <property type="match status" value="1"/>
</dbReference>
<dbReference type="Pfam" id="PF02171">
    <property type="entry name" value="Piwi"/>
    <property type="match status" value="1"/>
</dbReference>
<dbReference type="SMART" id="SM01163">
    <property type="entry name" value="DUF1785"/>
    <property type="match status" value="1"/>
</dbReference>
<protein>
    <submittedName>
        <fullName evidence="4">Argonaute-like protein</fullName>
    </submittedName>
</protein>
<dbReference type="Pfam" id="PF02170">
    <property type="entry name" value="PAZ"/>
    <property type="match status" value="1"/>
</dbReference>
<evidence type="ECO:0000259" key="2">
    <source>
        <dbReference type="PROSITE" id="PS50821"/>
    </source>
</evidence>
<dbReference type="InterPro" id="IPR003100">
    <property type="entry name" value="PAZ_dom"/>
</dbReference>
<dbReference type="SMART" id="SM00950">
    <property type="entry name" value="Piwi"/>
    <property type="match status" value="1"/>
</dbReference>
<dbReference type="InterPro" id="IPR014811">
    <property type="entry name" value="ArgoL1"/>
</dbReference>
<evidence type="ECO:0000256" key="1">
    <source>
        <dbReference type="SAM" id="MobiDB-lite"/>
    </source>
</evidence>
<dbReference type="PROSITE" id="PS50821">
    <property type="entry name" value="PAZ"/>
    <property type="match status" value="1"/>
</dbReference>
<dbReference type="Pfam" id="PF16487">
    <property type="entry name" value="ArgoMid"/>
    <property type="match status" value="1"/>
</dbReference>
<dbReference type="Pfam" id="PF08699">
    <property type="entry name" value="ArgoL1"/>
    <property type="match status" value="1"/>
</dbReference>
<dbReference type="Pfam" id="PF16488">
    <property type="entry name" value="ArgoL2"/>
    <property type="match status" value="1"/>
</dbReference>
<gene>
    <name evidence="4" type="ORF">BD626DRAFT_479830</name>
</gene>
<dbReference type="Gene3D" id="2.170.260.10">
    <property type="entry name" value="paz domain"/>
    <property type="match status" value="1"/>
</dbReference>
<feature type="domain" description="Piwi" evidence="3">
    <location>
        <begin position="563"/>
        <end position="873"/>
    </location>
</feature>
<dbReference type="Gene3D" id="3.40.50.2300">
    <property type="match status" value="1"/>
</dbReference>
<dbReference type="Proteomes" id="UP000320762">
    <property type="component" value="Unassembled WGS sequence"/>
</dbReference>
<evidence type="ECO:0000313" key="4">
    <source>
        <dbReference type="EMBL" id="TRM67784.1"/>
    </source>
</evidence>
<reference evidence="4 5" key="1">
    <citation type="journal article" date="2019" name="New Phytol.">
        <title>Comparative genomics reveals unique wood-decay strategies and fruiting body development in the Schizophyllaceae.</title>
        <authorList>
            <person name="Almasi E."/>
            <person name="Sahu N."/>
            <person name="Krizsan K."/>
            <person name="Balint B."/>
            <person name="Kovacs G.M."/>
            <person name="Kiss B."/>
            <person name="Cseklye J."/>
            <person name="Drula E."/>
            <person name="Henrissat B."/>
            <person name="Nagy I."/>
            <person name="Chovatia M."/>
            <person name="Adam C."/>
            <person name="LaButti K."/>
            <person name="Lipzen A."/>
            <person name="Riley R."/>
            <person name="Grigoriev I.V."/>
            <person name="Nagy L.G."/>
        </authorList>
    </citation>
    <scope>NUCLEOTIDE SEQUENCE [LARGE SCALE GENOMIC DNA]</scope>
    <source>
        <strain evidence="4 5">NL-1724</strain>
    </source>
</reference>
<proteinExistence type="predicted"/>
<evidence type="ECO:0000259" key="3">
    <source>
        <dbReference type="PROSITE" id="PS50822"/>
    </source>
</evidence>
<dbReference type="InterPro" id="IPR036397">
    <property type="entry name" value="RNaseH_sf"/>
</dbReference>
<dbReference type="EMBL" id="VDMD01000002">
    <property type="protein sequence ID" value="TRM67784.1"/>
    <property type="molecule type" value="Genomic_DNA"/>
</dbReference>
<dbReference type="Gene3D" id="3.30.420.10">
    <property type="entry name" value="Ribonuclease H-like superfamily/Ribonuclease H"/>
    <property type="match status" value="1"/>
</dbReference>
<dbReference type="AlphaFoldDB" id="A0A550CSM6"/>
<dbReference type="GO" id="GO:0003723">
    <property type="term" value="F:RNA binding"/>
    <property type="evidence" value="ECO:0007669"/>
    <property type="project" value="InterPro"/>
</dbReference>
<dbReference type="STRING" id="97359.A0A550CSM6"/>
<sequence length="916" mass="99977">MADRGRGRGRGRGAANPRGASLVGRGPSLVGRGRGVGPARGGGPSASLAGRPVNIAEHVTTVGVRRPNFGTAGRTIEVIANSFQTTLPDSIIHHYDVISPSEKVLPAKVNMRLINHLQTAAEPAMFTPRAVYDGRKNLFAIRELPFPEGPQSHSFTFAFGDDAGRPPKDFTVRLTRVAEINPETLRRFIAGDQSHDNHVLTAITALNVVIRMEPTLKYPFNASARSFFTSNETREIGGGIELWRGYFQSIRPGIERAFINVDISTGAMFKSGPLIGLCLDIIDRRGAHANVLSTKHGLPTREVLKLQRQISGIRITTAAATGTSTRVLRKLTTAGAAQLHFTSKDGMKLTVASYFEKVQGRKLNYPDVICAEVGNGALIPLELCTVPPGQLMRKQVPANKTDEVVKFATQRPERRLQSIRDGLGVLAYGQSEYVRSFGLNVDAAQGLVKLNARVLNPPTLQYGQGSRQQRITPSNGAWNMVDKKFFRPQQIGQWAIVVYDLRFSRQLQVELVAGFVSACREVGIAIEPQPGYIAQENGQGNISENLEEAGRKCKERTGYPPTLVVVILPEGGNDIYNAVKHWGDIKRGIPTQCLKAKKCASAKAQYYANVCLKVNVKMGGINTIPEASSVTALTDPHHPTVVFGADVVHPAPGSEGRPSFTSLVGNVDSAVAKYIATARVQTSRQEMIEDLTPMAKHILSMYMGYRESMEKKPKGATAPTRIIFFRDGVSEGQFQAVLEQELPALKKACEELNIKAKITMVVVAKRHHQRFFPKDPRNADRSGNCPAGTVVDSDIAHPTEFDFYLQSHGGLLGTSRPAHYSVLHDENGFTADGLQSLAFALCHVYARSTRSVSIPAPVYYADIVCARAKTHYDPAVNIGLTDSGGESSQQQPASLDAFRRDFQQLHAAQARRMYFS</sequence>
<comment type="caution">
    <text evidence="4">The sequence shown here is derived from an EMBL/GenBank/DDBJ whole genome shotgun (WGS) entry which is preliminary data.</text>
</comment>
<dbReference type="Pfam" id="PF16486">
    <property type="entry name" value="ArgoN"/>
    <property type="match status" value="1"/>
</dbReference>
<feature type="region of interest" description="Disordered" evidence="1">
    <location>
        <begin position="1"/>
        <end position="50"/>
    </location>
</feature>
<dbReference type="InterPro" id="IPR012337">
    <property type="entry name" value="RNaseH-like_sf"/>
</dbReference>
<dbReference type="InterPro" id="IPR003165">
    <property type="entry name" value="Piwi"/>
</dbReference>
<dbReference type="PANTHER" id="PTHR22891">
    <property type="entry name" value="EUKARYOTIC TRANSLATION INITIATION FACTOR 2C"/>
    <property type="match status" value="1"/>
</dbReference>
<dbReference type="InterPro" id="IPR036085">
    <property type="entry name" value="PAZ_dom_sf"/>
</dbReference>
<keyword evidence="5" id="KW-1185">Reference proteome</keyword>
<dbReference type="InterPro" id="IPR032472">
    <property type="entry name" value="ArgoL2"/>
</dbReference>
<name>A0A550CSM6_9AGAR</name>
<dbReference type="OrthoDB" id="10252740at2759"/>
<dbReference type="SUPFAM" id="SSF53098">
    <property type="entry name" value="Ribonuclease H-like"/>
    <property type="match status" value="1"/>
</dbReference>
<feature type="domain" description="PAZ" evidence="2">
    <location>
        <begin position="299"/>
        <end position="388"/>
    </location>
</feature>
<evidence type="ECO:0000313" key="5">
    <source>
        <dbReference type="Proteomes" id="UP000320762"/>
    </source>
</evidence>
<dbReference type="InterPro" id="IPR032474">
    <property type="entry name" value="Argonaute_N"/>
</dbReference>
<accession>A0A550CSM6</accession>
<dbReference type="InterPro" id="IPR032473">
    <property type="entry name" value="Argonaute_Mid_dom"/>
</dbReference>
<dbReference type="SUPFAM" id="SSF101690">
    <property type="entry name" value="PAZ domain"/>
    <property type="match status" value="1"/>
</dbReference>
<dbReference type="InterPro" id="IPR045246">
    <property type="entry name" value="Piwi_ago-like"/>
</dbReference>